<organism evidence="2 5">
    <name type="scientific">Paraburkholderia ginsengiterrae</name>
    <dbReference type="NCBI Taxonomy" id="1462993"/>
    <lineage>
        <taxon>Bacteria</taxon>
        <taxon>Pseudomonadati</taxon>
        <taxon>Pseudomonadota</taxon>
        <taxon>Betaproteobacteria</taxon>
        <taxon>Burkholderiales</taxon>
        <taxon>Burkholderiaceae</taxon>
        <taxon>Paraburkholderia</taxon>
    </lineage>
</organism>
<name>A0A1A9MZ07_9BURK</name>
<feature type="transmembrane region" description="Helical" evidence="1">
    <location>
        <begin position="274"/>
        <end position="291"/>
    </location>
</feature>
<evidence type="ECO:0000313" key="2">
    <source>
        <dbReference type="EMBL" id="OAJ52928.1"/>
    </source>
</evidence>
<dbReference type="RefSeq" id="WP_064270287.1">
    <property type="nucleotide sequence ID" value="NZ_LXJZ01000196.1"/>
</dbReference>
<feature type="transmembrane region" description="Helical" evidence="1">
    <location>
        <begin position="15"/>
        <end position="39"/>
    </location>
</feature>
<keyword evidence="4" id="KW-1185">Reference proteome</keyword>
<evidence type="ECO:0000256" key="1">
    <source>
        <dbReference type="SAM" id="Phobius"/>
    </source>
</evidence>
<gene>
    <name evidence="3" type="ORF">A6V36_35550</name>
    <name evidence="2" type="ORF">A6V37_36100</name>
</gene>
<keyword evidence="1" id="KW-0812">Transmembrane</keyword>
<evidence type="ECO:0000313" key="5">
    <source>
        <dbReference type="Proteomes" id="UP000078116"/>
    </source>
</evidence>
<feature type="transmembrane region" description="Helical" evidence="1">
    <location>
        <begin position="146"/>
        <end position="164"/>
    </location>
</feature>
<evidence type="ECO:0000313" key="4">
    <source>
        <dbReference type="Proteomes" id="UP000077961"/>
    </source>
</evidence>
<evidence type="ECO:0000313" key="3">
    <source>
        <dbReference type="EMBL" id="OAJ55235.1"/>
    </source>
</evidence>
<feature type="transmembrane region" description="Helical" evidence="1">
    <location>
        <begin position="59"/>
        <end position="79"/>
    </location>
</feature>
<dbReference type="Proteomes" id="UP000078116">
    <property type="component" value="Unassembled WGS sequence"/>
</dbReference>
<comment type="caution">
    <text evidence="2">The sequence shown here is derived from an EMBL/GenBank/DDBJ whole genome shotgun (WGS) entry which is preliminary data.</text>
</comment>
<keyword evidence="1" id="KW-0472">Membrane</keyword>
<dbReference type="EMBL" id="LXJZ01000196">
    <property type="protein sequence ID" value="OAJ55235.1"/>
    <property type="molecule type" value="Genomic_DNA"/>
</dbReference>
<dbReference type="AlphaFoldDB" id="A0A1A9MZ07"/>
<dbReference type="EMBL" id="LXKA01000364">
    <property type="protein sequence ID" value="OAJ52928.1"/>
    <property type="molecule type" value="Genomic_DNA"/>
</dbReference>
<protein>
    <submittedName>
        <fullName evidence="2">Uncharacterized protein</fullName>
    </submittedName>
</protein>
<keyword evidence="1" id="KW-1133">Transmembrane helix</keyword>
<feature type="transmembrane region" description="Helical" evidence="1">
    <location>
        <begin position="229"/>
        <end position="253"/>
    </location>
</feature>
<sequence length="412" mass="46602">MRAIELFFRAVPPSIFASIAFSLVFVLFDATIKAIVRLLNTLYNELESPNTDVHGARQHIVFTLAHMLGGALSGGVAVVQWMRGRGKGAVILPLRRGDGYEEEPQETKSSRLKINLQLSRIFFLKIKISEIYATFKCYKNHYLQNWQSLSALLAVVLLVLYVQILNSRLAVLREVRISVVTKLPFCDKFGYIPSVRGPELSEYSCIREINKAVTQIEMAAQTLNARFEVALGLLTAGVVILMLLLPHICYRLGKRRERPFEVLSREIFVNRTQTMMLGLLLIAPIFAWFFLHAETPLIEAGDTIAEIGAAFISPISFDAEQSLRVLTSYMSEENVDILKKLTLEVNHISSALHIMAAMSAVVLVVLFEIIKNSFIKPMLAKGMLGYMSKDYHSLKMQYKRENQIVRNERESE</sequence>
<feature type="transmembrane region" description="Helical" evidence="1">
    <location>
        <begin position="351"/>
        <end position="370"/>
    </location>
</feature>
<dbReference type="Proteomes" id="UP000077961">
    <property type="component" value="Unassembled WGS sequence"/>
</dbReference>
<accession>A0A1A9MZ07</accession>
<proteinExistence type="predicted"/>
<reference evidence="4 5" key="1">
    <citation type="submission" date="2016-04" db="EMBL/GenBank/DDBJ databases">
        <title>Reclassification of Paraburkholderia panaciterrae (Farh et al. 2015) Dobritsa &amp; Samadpour 2016 as a later homotypic synonym of Paraburkholderia ginsengiterrae (Farh et al. 2015) Dobritsa &amp; Samadpour 2016.</title>
        <authorList>
            <person name="Dobritsa A.P."/>
            <person name="Kutumbaka K."/>
            <person name="Samadpour M."/>
        </authorList>
    </citation>
    <scope>NUCLEOTIDE SEQUENCE [LARGE SCALE GENOMIC DNA]</scope>
    <source>
        <strain evidence="2 5">DCY85</strain>
        <strain evidence="3 4">DCY85-1</strain>
    </source>
</reference>